<evidence type="ECO:0000313" key="1">
    <source>
        <dbReference type="EMBL" id="MEW2367099.1"/>
    </source>
</evidence>
<comment type="caution">
    <text evidence="1">The sequence shown here is derived from an EMBL/GenBank/DDBJ whole genome shotgun (WGS) entry which is preliminary data.</text>
</comment>
<keyword evidence="2" id="KW-1185">Reference proteome</keyword>
<dbReference type="RefSeq" id="WP_127911943.1">
    <property type="nucleotide sequence ID" value="NZ_CP086119.1"/>
</dbReference>
<protein>
    <submittedName>
        <fullName evidence="1">Uncharacterized protein</fullName>
    </submittedName>
</protein>
<reference evidence="1 2" key="1">
    <citation type="submission" date="2024-06" db="EMBL/GenBank/DDBJ databases">
        <title>The Natural Products Discovery Center: Release of the First 8490 Sequenced Strains for Exploring Actinobacteria Biosynthetic Diversity.</title>
        <authorList>
            <person name="Kalkreuter E."/>
            <person name="Kautsar S.A."/>
            <person name="Yang D."/>
            <person name="Bader C.D."/>
            <person name="Teijaro C.N."/>
            <person name="Fluegel L."/>
            <person name="Davis C.M."/>
            <person name="Simpson J.R."/>
            <person name="Lauterbach L."/>
            <person name="Steele A.D."/>
            <person name="Gui C."/>
            <person name="Meng S."/>
            <person name="Li G."/>
            <person name="Viehrig K."/>
            <person name="Ye F."/>
            <person name="Su P."/>
            <person name="Kiefer A.F."/>
            <person name="Nichols A."/>
            <person name="Cepeda A.J."/>
            <person name="Yan W."/>
            <person name="Fan B."/>
            <person name="Jiang Y."/>
            <person name="Adhikari A."/>
            <person name="Zheng C.-J."/>
            <person name="Schuster L."/>
            <person name="Cowan T.M."/>
            <person name="Smanski M.J."/>
            <person name="Chevrette M.G."/>
            <person name="De Carvalho L.P.S."/>
            <person name="Shen B."/>
        </authorList>
    </citation>
    <scope>NUCLEOTIDE SEQUENCE [LARGE SCALE GENOMIC DNA]</scope>
    <source>
        <strain evidence="1 2">NPDC047833</strain>
    </source>
</reference>
<dbReference type="EMBL" id="JBEYRS010000022">
    <property type="protein sequence ID" value="MEW2367099.1"/>
    <property type="molecule type" value="Genomic_DNA"/>
</dbReference>
<proteinExistence type="predicted"/>
<gene>
    <name evidence="1" type="ORF">AB0887_34815</name>
</gene>
<accession>A0ABV3M794</accession>
<sequence length="155" mass="17348">MKYVKVDWDPELHGFRTDARAYVAALPEFRDALPEGARAFASEAGHYDYTSERCVKDLELADIALPTTTMGRAGTASVTYRPNRWKHSAGLRIEYTGVTHFSVDYEASIDWMEAITVLLDETLPHEDGVVHRTELTDAMITVRCADLTATWVAVP</sequence>
<evidence type="ECO:0000313" key="2">
    <source>
        <dbReference type="Proteomes" id="UP001553843"/>
    </source>
</evidence>
<organism evidence="1 2">
    <name type="scientific">Streptomyces huasconensis</name>
    <dbReference type="NCBI Taxonomy" id="1854574"/>
    <lineage>
        <taxon>Bacteria</taxon>
        <taxon>Bacillati</taxon>
        <taxon>Actinomycetota</taxon>
        <taxon>Actinomycetes</taxon>
        <taxon>Kitasatosporales</taxon>
        <taxon>Streptomycetaceae</taxon>
        <taxon>Streptomyces</taxon>
    </lineage>
</organism>
<dbReference type="Proteomes" id="UP001553843">
    <property type="component" value="Unassembled WGS sequence"/>
</dbReference>
<name>A0ABV3M794_9ACTN</name>